<accession>A0AAU9K074</accession>
<dbReference type="InterPro" id="IPR011989">
    <property type="entry name" value="ARM-like"/>
</dbReference>
<evidence type="ECO:0000259" key="2">
    <source>
        <dbReference type="Pfam" id="PF25567"/>
    </source>
</evidence>
<evidence type="ECO:0000256" key="1">
    <source>
        <dbReference type="ARBA" id="ARBA00049983"/>
    </source>
</evidence>
<dbReference type="EMBL" id="CAJZBQ010000051">
    <property type="protein sequence ID" value="CAG9330575.1"/>
    <property type="molecule type" value="Genomic_DNA"/>
</dbReference>
<protein>
    <recommendedName>
        <fullName evidence="2">SYO1-like TPR repeats domain-containing protein</fullName>
    </recommendedName>
</protein>
<dbReference type="InterPro" id="IPR016024">
    <property type="entry name" value="ARM-type_fold"/>
</dbReference>
<organism evidence="3 4">
    <name type="scientific">Blepharisma stoltei</name>
    <dbReference type="NCBI Taxonomy" id="1481888"/>
    <lineage>
        <taxon>Eukaryota</taxon>
        <taxon>Sar</taxon>
        <taxon>Alveolata</taxon>
        <taxon>Ciliophora</taxon>
        <taxon>Postciliodesmatophora</taxon>
        <taxon>Heterotrichea</taxon>
        <taxon>Heterotrichida</taxon>
        <taxon>Blepharismidae</taxon>
        <taxon>Blepharisma</taxon>
    </lineage>
</organism>
<dbReference type="GO" id="GO:0051082">
    <property type="term" value="F:unfolded protein binding"/>
    <property type="evidence" value="ECO:0007669"/>
    <property type="project" value="TreeGrafter"/>
</dbReference>
<proteinExistence type="inferred from homology"/>
<dbReference type="InterPro" id="IPR057990">
    <property type="entry name" value="TPR_SYO1"/>
</dbReference>
<keyword evidence="4" id="KW-1185">Reference proteome</keyword>
<dbReference type="Gene3D" id="1.25.10.10">
    <property type="entry name" value="Leucine-rich Repeat Variant"/>
    <property type="match status" value="1"/>
</dbReference>
<comment type="similarity">
    <text evidence="1">Belongs to the nuclear import and ribosome assembly adapter family.</text>
</comment>
<comment type="caution">
    <text evidence="3">The sequence shown here is derived from an EMBL/GenBank/DDBJ whole genome shotgun (WGS) entry which is preliminary data.</text>
</comment>
<dbReference type="AlphaFoldDB" id="A0AAU9K074"/>
<reference evidence="3" key="1">
    <citation type="submission" date="2021-09" db="EMBL/GenBank/DDBJ databases">
        <authorList>
            <consortium name="AG Swart"/>
            <person name="Singh M."/>
            <person name="Singh A."/>
            <person name="Seah K."/>
            <person name="Emmerich C."/>
        </authorList>
    </citation>
    <scope>NUCLEOTIDE SEQUENCE</scope>
    <source>
        <strain evidence="3">ATCC30299</strain>
    </source>
</reference>
<evidence type="ECO:0000313" key="4">
    <source>
        <dbReference type="Proteomes" id="UP001162131"/>
    </source>
</evidence>
<dbReference type="PANTHER" id="PTHR13347">
    <property type="entry name" value="HEAT REPEAT-CONTAINING PROTEIN 3"/>
    <property type="match status" value="1"/>
</dbReference>
<dbReference type="Pfam" id="PF25567">
    <property type="entry name" value="TPR_SYO1"/>
    <property type="match status" value="1"/>
</dbReference>
<dbReference type="SUPFAM" id="SSF48371">
    <property type="entry name" value="ARM repeat"/>
    <property type="match status" value="1"/>
</dbReference>
<dbReference type="InterPro" id="IPR052616">
    <property type="entry name" value="SYO1-like"/>
</dbReference>
<dbReference type="Proteomes" id="UP001162131">
    <property type="component" value="Unassembled WGS sequence"/>
</dbReference>
<evidence type="ECO:0000313" key="3">
    <source>
        <dbReference type="EMBL" id="CAG9330575.1"/>
    </source>
</evidence>
<dbReference type="GO" id="GO:0006606">
    <property type="term" value="P:protein import into nucleus"/>
    <property type="evidence" value="ECO:0007669"/>
    <property type="project" value="TreeGrafter"/>
</dbReference>
<dbReference type="PANTHER" id="PTHR13347:SF1">
    <property type="entry name" value="HEAT REPEAT-CONTAINING PROTEIN 3"/>
    <property type="match status" value="1"/>
</dbReference>
<feature type="domain" description="SYO1-like TPR repeats" evidence="2">
    <location>
        <begin position="332"/>
        <end position="543"/>
    </location>
</feature>
<gene>
    <name evidence="3" type="ORF">BSTOLATCC_MIC51157</name>
</gene>
<sequence>MVKAQIVRNKNIRFDPLKTEIPVSRKGLKGYLRSSSVREREIGCIAVANIKKTHDMKIIKLIVEKISDSCLFVKLAALQAAISLSQEHSDDFLRLGVLNLIDPILSQHFLADSKMPSSKQERKLIISIVQNSLYLLESLCQVNLAFFDSFQDSPIIPRCLEVVLAKNKNYMVPCLELLNTFAEENEQAFELIEDNFEELYQLTTYDDLTRDVKMNIILLISSVCIPSKQKQMIGEYVIFPCWQNLVFNPYSELVNEVIPSLNKKSKNSYFDAWKSCVKAQEITLKIITNLLAVENEETPIGSYFINNSMVNDIVRIASGLLEDVDIGFEAFPDILCSVFELQCAAFYCLQNLIINTDYLIRVVRPKDFWEFLFNQIRKISCIFQEQTDWKETAEELLDTIIKVLLCFSKKYGNLITGKNYYVSELCNLIAHLPGLLPCSLIGTLTICANEGITSDQARIIFNALFLCTVNEDFTTIIEVMNLMYDVFDDERFDNVLTELRILQMMKVGLEMLRIRTSKIIDKDLRARGEEAVENSVAFIKYKELHGVN</sequence>
<dbReference type="GO" id="GO:0042273">
    <property type="term" value="P:ribosomal large subunit biogenesis"/>
    <property type="evidence" value="ECO:0007669"/>
    <property type="project" value="TreeGrafter"/>
</dbReference>
<name>A0AAU9K074_9CILI</name>